<dbReference type="OrthoDB" id="9801430at2"/>
<feature type="binding site" evidence="9">
    <location>
        <position position="218"/>
    </location>
    <ligand>
        <name>Zn(2+)</name>
        <dbReference type="ChEBI" id="CHEBI:29105"/>
        <note>catalytic</note>
    </ligand>
</feature>
<evidence type="ECO:0000256" key="10">
    <source>
        <dbReference type="PIRNR" id="PIRNR026671"/>
    </source>
</evidence>
<keyword evidence="11" id="KW-0732">Signal</keyword>
<keyword evidence="7 9" id="KW-0482">Metalloprotease</keyword>
<keyword evidence="2 9" id="KW-0645">Protease</keyword>
<feature type="site" description="Transition state stabilizer" evidence="9">
    <location>
        <position position="102"/>
    </location>
</feature>
<accession>A0A0A2WLU3</accession>
<dbReference type="EC" id="3.4.13.22" evidence="9 10"/>
<reference evidence="12 13" key="1">
    <citation type="submission" date="2014-09" db="EMBL/GenBank/DDBJ databases">
        <title>Genome sequences of Lysobacter dokdonensis DS-58.</title>
        <authorList>
            <person name="Kim J.F."/>
            <person name="Kwak M.-J."/>
        </authorList>
    </citation>
    <scope>NUCLEOTIDE SEQUENCE [LARGE SCALE GENOMIC DNA]</scope>
    <source>
        <strain evidence="12 13">DS-58</strain>
    </source>
</reference>
<evidence type="ECO:0000313" key="13">
    <source>
        <dbReference type="Proteomes" id="UP000030518"/>
    </source>
</evidence>
<name>A0A0A2WLU3_9GAMM</name>
<feature type="signal peptide" evidence="11">
    <location>
        <begin position="1"/>
        <end position="22"/>
    </location>
</feature>
<feature type="chain" id="PRO_5001996689" description="D-alanyl-D-alanine dipeptidase" evidence="11">
    <location>
        <begin position="23"/>
        <end position="236"/>
    </location>
</feature>
<comment type="catalytic activity">
    <reaction evidence="1 9 10">
        <text>D-alanyl-D-alanine + H2O = 2 D-alanine</text>
        <dbReference type="Rhea" id="RHEA:20661"/>
        <dbReference type="ChEBI" id="CHEBI:15377"/>
        <dbReference type="ChEBI" id="CHEBI:57416"/>
        <dbReference type="ChEBI" id="CHEBI:57822"/>
        <dbReference type="EC" id="3.4.13.22"/>
    </reaction>
</comment>
<dbReference type="GO" id="GO:0160237">
    <property type="term" value="F:D-Ala-D-Ala dipeptidase activity"/>
    <property type="evidence" value="ECO:0007669"/>
    <property type="project" value="UniProtKB-EC"/>
</dbReference>
<dbReference type="AlphaFoldDB" id="A0A0A2WLU3"/>
<dbReference type="GO" id="GO:0006508">
    <property type="term" value="P:proteolysis"/>
    <property type="evidence" value="ECO:0007669"/>
    <property type="project" value="UniProtKB-KW"/>
</dbReference>
<sequence>MRSIAALLVLFLTACASHQTSAPTVSPATTPEEADLVDLRTLVPDIDLDIRYAGANNFTGAPVDGYDAPKCYLLRPAAEALAAIERGLRDDHLRLRLYDCYRPVRAVRRFVEWAHAPEDGRTKAAYYPSFDKPDLLGDYISPTSGHSRGATVDLDLLECDDTGVSCTPLDMGTHFDFFDTLANTESRKATDAQRANRHRLRDAMQAGGFRDYKMEWWHFTLDPAPSPGVAFDIPVR</sequence>
<keyword evidence="5 9" id="KW-0862">Zinc</keyword>
<comment type="function">
    <text evidence="9 10">Catalyzes hydrolysis of the D-alanyl-D-alanine dipeptide.</text>
</comment>
<evidence type="ECO:0000256" key="6">
    <source>
        <dbReference type="ARBA" id="ARBA00022997"/>
    </source>
</evidence>
<keyword evidence="8 10" id="KW-0961">Cell wall biogenesis/degradation</keyword>
<dbReference type="EMBL" id="JRKJ01000002">
    <property type="protein sequence ID" value="KGQ20783.1"/>
    <property type="molecule type" value="Genomic_DNA"/>
</dbReference>
<evidence type="ECO:0000256" key="7">
    <source>
        <dbReference type="ARBA" id="ARBA00023049"/>
    </source>
</evidence>
<dbReference type="PANTHER" id="PTHR43126:SF1">
    <property type="entry name" value="D-ALANYL-D-ALANINE DIPEPTIDASE"/>
    <property type="match status" value="1"/>
</dbReference>
<feature type="active site" description="Proton donor/acceptor" evidence="9">
    <location>
        <position position="215"/>
    </location>
</feature>
<evidence type="ECO:0000256" key="1">
    <source>
        <dbReference type="ARBA" id="ARBA00001362"/>
    </source>
</evidence>
<dbReference type="HAMAP" id="MF_01924">
    <property type="entry name" value="A_A_dipeptidase"/>
    <property type="match status" value="1"/>
</dbReference>
<dbReference type="Proteomes" id="UP000030518">
    <property type="component" value="Unassembled WGS sequence"/>
</dbReference>
<evidence type="ECO:0000256" key="2">
    <source>
        <dbReference type="ARBA" id="ARBA00022670"/>
    </source>
</evidence>
<dbReference type="Pfam" id="PF01427">
    <property type="entry name" value="Peptidase_M15"/>
    <property type="match status" value="1"/>
</dbReference>
<evidence type="ECO:0000256" key="4">
    <source>
        <dbReference type="ARBA" id="ARBA00022801"/>
    </source>
</evidence>
<keyword evidence="6 9" id="KW-0224">Dipeptidase</keyword>
<dbReference type="SUPFAM" id="SSF55166">
    <property type="entry name" value="Hedgehog/DD-peptidase"/>
    <property type="match status" value="1"/>
</dbReference>
<dbReference type="PIRSF" id="PIRSF026671">
    <property type="entry name" value="AA_dipeptidase"/>
    <property type="match status" value="1"/>
</dbReference>
<dbReference type="GO" id="GO:0008237">
    <property type="term" value="F:metallopeptidase activity"/>
    <property type="evidence" value="ECO:0007669"/>
    <property type="project" value="UniProtKB-KW"/>
</dbReference>
<protein>
    <recommendedName>
        <fullName evidence="9 10">D-alanyl-D-alanine dipeptidase</fullName>
        <shortName evidence="9 10">D-Ala-D-Ala dipeptidase</shortName>
        <ecNumber evidence="9 10">3.4.13.22</ecNumber>
    </recommendedName>
</protein>
<dbReference type="PROSITE" id="PS51257">
    <property type="entry name" value="PROKAR_LIPOPROTEIN"/>
    <property type="match status" value="1"/>
</dbReference>
<evidence type="ECO:0000256" key="5">
    <source>
        <dbReference type="ARBA" id="ARBA00022833"/>
    </source>
</evidence>
<dbReference type="CDD" id="cd14817">
    <property type="entry name" value="D-Ala-D-Ala_dipeptidase_VanX"/>
    <property type="match status" value="1"/>
</dbReference>
<dbReference type="Gene3D" id="3.30.1380.10">
    <property type="match status" value="1"/>
</dbReference>
<comment type="similarity">
    <text evidence="9 10">Belongs to the peptidase M15D family.</text>
</comment>
<dbReference type="STRING" id="1300345.LF41_1323"/>
<dbReference type="RefSeq" id="WP_084073281.1">
    <property type="nucleotide sequence ID" value="NZ_JRKJ01000002.1"/>
</dbReference>
<dbReference type="InterPro" id="IPR000755">
    <property type="entry name" value="A_A_dipeptidase"/>
</dbReference>
<evidence type="ECO:0000256" key="11">
    <source>
        <dbReference type="SAM" id="SignalP"/>
    </source>
</evidence>
<comment type="caution">
    <text evidence="12">The sequence shown here is derived from an EMBL/GenBank/DDBJ whole genome shotgun (WGS) entry which is preliminary data.</text>
</comment>
<keyword evidence="3 9" id="KW-0479">Metal-binding</keyword>
<evidence type="ECO:0000256" key="3">
    <source>
        <dbReference type="ARBA" id="ARBA00022723"/>
    </source>
</evidence>
<dbReference type="InterPro" id="IPR009045">
    <property type="entry name" value="Zn_M74/Hedgehog-like"/>
</dbReference>
<evidence type="ECO:0000256" key="8">
    <source>
        <dbReference type="ARBA" id="ARBA00023316"/>
    </source>
</evidence>
<keyword evidence="13" id="KW-1185">Reference proteome</keyword>
<dbReference type="PATRIC" id="fig|1300345.3.peg.613"/>
<keyword evidence="4 9" id="KW-0378">Hydrolase</keyword>
<evidence type="ECO:0000256" key="9">
    <source>
        <dbReference type="HAMAP-Rule" id="MF_01924"/>
    </source>
</evidence>
<gene>
    <name evidence="9" type="primary">ddpX</name>
    <name evidence="12" type="ORF">LF41_1323</name>
</gene>
<feature type="binding site" evidence="9">
    <location>
        <position position="146"/>
    </location>
    <ligand>
        <name>Zn(2+)</name>
        <dbReference type="ChEBI" id="CHEBI:29105"/>
        <note>catalytic</note>
    </ligand>
</feature>
<dbReference type="GO" id="GO:0008270">
    <property type="term" value="F:zinc ion binding"/>
    <property type="evidence" value="ECO:0007669"/>
    <property type="project" value="UniProtKB-UniRule"/>
</dbReference>
<dbReference type="eggNOG" id="COG2173">
    <property type="taxonomic scope" value="Bacteria"/>
</dbReference>
<evidence type="ECO:0000313" key="12">
    <source>
        <dbReference type="EMBL" id="KGQ20783.1"/>
    </source>
</evidence>
<proteinExistence type="inferred from homology"/>
<organism evidence="12 13">
    <name type="scientific">Lysobacter dokdonensis DS-58</name>
    <dbReference type="NCBI Taxonomy" id="1300345"/>
    <lineage>
        <taxon>Bacteria</taxon>
        <taxon>Pseudomonadati</taxon>
        <taxon>Pseudomonadota</taxon>
        <taxon>Gammaproteobacteria</taxon>
        <taxon>Lysobacterales</taxon>
        <taxon>Lysobacteraceae</taxon>
        <taxon>Noviluteimonas</taxon>
    </lineage>
</organism>
<feature type="binding site" evidence="9">
    <location>
        <position position="153"/>
    </location>
    <ligand>
        <name>Zn(2+)</name>
        <dbReference type="ChEBI" id="CHEBI:29105"/>
        <note>catalytic</note>
    </ligand>
</feature>
<dbReference type="PANTHER" id="PTHR43126">
    <property type="entry name" value="D-ALANYL-D-ALANINE DIPEPTIDASE"/>
    <property type="match status" value="1"/>
</dbReference>
<dbReference type="GO" id="GO:0071555">
    <property type="term" value="P:cell wall organization"/>
    <property type="evidence" value="ECO:0007669"/>
    <property type="project" value="UniProtKB-KW"/>
</dbReference>
<comment type="cofactor">
    <cofactor evidence="9">
        <name>Zn(2+)</name>
        <dbReference type="ChEBI" id="CHEBI:29105"/>
    </cofactor>
    <text evidence="9">Binds 1 zinc ion per subunit.</text>
</comment>